<feature type="transmembrane region" description="Helical" evidence="5">
    <location>
        <begin position="197"/>
        <end position="215"/>
    </location>
</feature>
<feature type="transmembrane region" description="Helical" evidence="5">
    <location>
        <begin position="170"/>
        <end position="191"/>
    </location>
</feature>
<proteinExistence type="predicted"/>
<feature type="transmembrane region" description="Helical" evidence="5">
    <location>
        <begin position="227"/>
        <end position="248"/>
    </location>
</feature>
<evidence type="ECO:0000256" key="1">
    <source>
        <dbReference type="ARBA" id="ARBA00004141"/>
    </source>
</evidence>
<dbReference type="PANTHER" id="PTHR43027:SF1">
    <property type="entry name" value="DOXORUBICIN RESISTANCE ABC TRANSPORTER PERMEASE PROTEIN DRRC-RELATED"/>
    <property type="match status" value="1"/>
</dbReference>
<dbReference type="InterPro" id="IPR013525">
    <property type="entry name" value="ABC2_TM"/>
</dbReference>
<keyword evidence="2 5" id="KW-0812">Transmembrane</keyword>
<evidence type="ECO:0000256" key="5">
    <source>
        <dbReference type="SAM" id="Phobius"/>
    </source>
</evidence>
<keyword evidence="3 5" id="KW-1133">Transmembrane helix</keyword>
<evidence type="ECO:0000256" key="2">
    <source>
        <dbReference type="ARBA" id="ARBA00022692"/>
    </source>
</evidence>
<feature type="transmembrane region" description="Helical" evidence="5">
    <location>
        <begin position="58"/>
        <end position="79"/>
    </location>
</feature>
<dbReference type="GO" id="GO:0140359">
    <property type="term" value="F:ABC-type transporter activity"/>
    <property type="evidence" value="ECO:0007669"/>
    <property type="project" value="InterPro"/>
</dbReference>
<gene>
    <name evidence="7" type="ORF">STABA_v1c09440</name>
</gene>
<reference evidence="7 8" key="1">
    <citation type="submission" date="2019-11" db="EMBL/GenBank/DDBJ databases">
        <title>Complete genome sequence of Spiroplasma tabanidicola TAUS-1 (DSM 22603).</title>
        <authorList>
            <person name="Huang C.-T."/>
            <person name="Lin Y.-C."/>
            <person name="Kuo C.-H."/>
        </authorList>
    </citation>
    <scope>NUCLEOTIDE SEQUENCE [LARGE SCALE GENOMIC DNA]</scope>
    <source>
        <strain evidence="7 8">TAUS-1</strain>
    </source>
</reference>
<dbReference type="Proteomes" id="UP000424468">
    <property type="component" value="Chromosome"/>
</dbReference>
<evidence type="ECO:0000256" key="4">
    <source>
        <dbReference type="ARBA" id="ARBA00023136"/>
    </source>
</evidence>
<dbReference type="OrthoDB" id="389221at2"/>
<dbReference type="Pfam" id="PF01061">
    <property type="entry name" value="ABC2_membrane"/>
    <property type="match status" value="1"/>
</dbReference>
<dbReference type="InterPro" id="IPR052902">
    <property type="entry name" value="ABC-2_transporter"/>
</dbReference>
<sequence>MLQIIKLEAYKYVKNIFGVIFGLVFPIMWTVIIGVAWGKETFYIPNVNKTVNVLDYCFPALMVMAILSFSVAAIPITLCSNRIDKRTKIIALANISKLQYIISLMLCYYIMYFIEFVIVLIIAITAFKLTTSIAMIMSLLFIPIVIFVLHFLISVSLANFCQTMTIISSVSLLFLMISLFFSGSTVSTYVVDPNNAWFKYIQYILPTGNAVLIINSIANQIDTSKIWWIYVTSSLYFGLFTFLAVKYFKWD</sequence>
<name>A0A6I6C5W9_9MOLU</name>
<comment type="subcellular location">
    <subcellularLocation>
        <location evidence="1">Membrane</location>
        <topology evidence="1">Multi-pass membrane protein</topology>
    </subcellularLocation>
</comment>
<evidence type="ECO:0000256" key="3">
    <source>
        <dbReference type="ARBA" id="ARBA00022989"/>
    </source>
</evidence>
<dbReference type="GO" id="GO:0016020">
    <property type="term" value="C:membrane"/>
    <property type="evidence" value="ECO:0007669"/>
    <property type="project" value="UniProtKB-SubCell"/>
</dbReference>
<keyword evidence="4 5" id="KW-0472">Membrane</keyword>
<organism evidence="7 8">
    <name type="scientific">Spiroplasma tabanidicola</name>
    <dbReference type="NCBI Taxonomy" id="324079"/>
    <lineage>
        <taxon>Bacteria</taxon>
        <taxon>Bacillati</taxon>
        <taxon>Mycoplasmatota</taxon>
        <taxon>Mollicutes</taxon>
        <taxon>Entomoplasmatales</taxon>
        <taxon>Spiroplasmataceae</taxon>
        <taxon>Spiroplasma</taxon>
    </lineage>
</organism>
<dbReference type="RefSeq" id="WP_156007124.1">
    <property type="nucleotide sequence ID" value="NZ_CP046276.1"/>
</dbReference>
<evidence type="ECO:0000259" key="6">
    <source>
        <dbReference type="Pfam" id="PF01061"/>
    </source>
</evidence>
<feature type="domain" description="ABC-2 type transporter transmembrane" evidence="6">
    <location>
        <begin position="10"/>
        <end position="207"/>
    </location>
</feature>
<dbReference type="AlphaFoldDB" id="A0A6I6C5W9"/>
<evidence type="ECO:0000313" key="7">
    <source>
        <dbReference type="EMBL" id="QGS52297.1"/>
    </source>
</evidence>
<evidence type="ECO:0000313" key="8">
    <source>
        <dbReference type="Proteomes" id="UP000424468"/>
    </source>
</evidence>
<protein>
    <submittedName>
        <fullName evidence="7">ABC transporter permease</fullName>
    </submittedName>
</protein>
<dbReference type="KEGG" id="stab:STABA_v1c09440"/>
<keyword evidence="8" id="KW-1185">Reference proteome</keyword>
<feature type="transmembrane region" description="Helical" evidence="5">
    <location>
        <begin position="133"/>
        <end position="158"/>
    </location>
</feature>
<dbReference type="PANTHER" id="PTHR43027">
    <property type="entry name" value="DOXORUBICIN RESISTANCE ABC TRANSPORTER PERMEASE PROTEIN DRRC-RELATED"/>
    <property type="match status" value="1"/>
</dbReference>
<feature type="transmembrane region" description="Helical" evidence="5">
    <location>
        <begin position="100"/>
        <end position="127"/>
    </location>
</feature>
<dbReference type="EMBL" id="CP046276">
    <property type="protein sequence ID" value="QGS52297.1"/>
    <property type="molecule type" value="Genomic_DNA"/>
</dbReference>
<feature type="transmembrane region" description="Helical" evidence="5">
    <location>
        <begin position="12"/>
        <end position="38"/>
    </location>
</feature>
<accession>A0A6I6C5W9</accession>